<reference evidence="1" key="2">
    <citation type="journal article" date="2023" name="IMA Fungus">
        <title>Comparative genomic study of the Penicillium genus elucidates a diverse pangenome and 15 lateral gene transfer events.</title>
        <authorList>
            <person name="Petersen C."/>
            <person name="Sorensen T."/>
            <person name="Nielsen M.R."/>
            <person name="Sondergaard T.E."/>
            <person name="Sorensen J.L."/>
            <person name="Fitzpatrick D.A."/>
            <person name="Frisvad J.C."/>
            <person name="Nielsen K.L."/>
        </authorList>
    </citation>
    <scope>NUCLEOTIDE SEQUENCE</scope>
    <source>
        <strain evidence="1">IBT 30728</strain>
    </source>
</reference>
<organism evidence="1 2">
    <name type="scientific">Penicillium diatomitis</name>
    <dbReference type="NCBI Taxonomy" id="2819901"/>
    <lineage>
        <taxon>Eukaryota</taxon>
        <taxon>Fungi</taxon>
        <taxon>Dikarya</taxon>
        <taxon>Ascomycota</taxon>
        <taxon>Pezizomycotina</taxon>
        <taxon>Eurotiomycetes</taxon>
        <taxon>Eurotiomycetidae</taxon>
        <taxon>Eurotiales</taxon>
        <taxon>Aspergillaceae</taxon>
        <taxon>Penicillium</taxon>
    </lineage>
</organism>
<sequence length="125" mass="13541">MRCPDPATNPACAACELTHGPSLSLNESAEWKATKSKIINANIVQVHLDERSNSLIQWMKQHGVGTPAVIIEAASGMIGVNGEPFKILLGPEDISRVRTDHEEFLRMLQARITAAGLQNVKVDVA</sequence>
<protein>
    <submittedName>
        <fullName evidence="1">Uncharacterized protein</fullName>
    </submittedName>
</protein>
<evidence type="ECO:0000313" key="1">
    <source>
        <dbReference type="EMBL" id="KAJ5489572.1"/>
    </source>
</evidence>
<accession>A0A9W9XE26</accession>
<proteinExistence type="predicted"/>
<comment type="caution">
    <text evidence="1">The sequence shown here is derived from an EMBL/GenBank/DDBJ whole genome shotgun (WGS) entry which is preliminary data.</text>
</comment>
<dbReference type="AlphaFoldDB" id="A0A9W9XE26"/>
<evidence type="ECO:0000313" key="2">
    <source>
        <dbReference type="Proteomes" id="UP001148312"/>
    </source>
</evidence>
<keyword evidence="2" id="KW-1185">Reference proteome</keyword>
<dbReference type="EMBL" id="JAPWDQ010000004">
    <property type="protein sequence ID" value="KAJ5489572.1"/>
    <property type="molecule type" value="Genomic_DNA"/>
</dbReference>
<reference evidence="1" key="1">
    <citation type="submission" date="2022-12" db="EMBL/GenBank/DDBJ databases">
        <authorList>
            <person name="Petersen C."/>
        </authorList>
    </citation>
    <scope>NUCLEOTIDE SEQUENCE</scope>
    <source>
        <strain evidence="1">IBT 30728</strain>
    </source>
</reference>
<dbReference type="Proteomes" id="UP001148312">
    <property type="component" value="Unassembled WGS sequence"/>
</dbReference>
<dbReference type="GeneID" id="81624313"/>
<dbReference type="RefSeq" id="XP_056791605.1">
    <property type="nucleotide sequence ID" value="XM_056934064.1"/>
</dbReference>
<gene>
    <name evidence="1" type="ORF">N7539_004462</name>
</gene>
<name>A0A9W9XE26_9EURO</name>